<dbReference type="InterPro" id="IPR005119">
    <property type="entry name" value="LysR_subst-bd"/>
</dbReference>
<dbReference type="SUPFAM" id="SSF46785">
    <property type="entry name" value="Winged helix' DNA-binding domain"/>
    <property type="match status" value="1"/>
</dbReference>
<name>A0ABU5V1L4_9GAMM</name>
<dbReference type="Gene3D" id="1.10.10.10">
    <property type="entry name" value="Winged helix-like DNA-binding domain superfamily/Winged helix DNA-binding domain"/>
    <property type="match status" value="1"/>
</dbReference>
<evidence type="ECO:0000256" key="4">
    <source>
        <dbReference type="ARBA" id="ARBA00023163"/>
    </source>
</evidence>
<sequence length="304" mass="33316">MIFRMNDIPFDLNAVRMLVQVAEARSFTVAAGQLGLSQSGLSRAISRLEAGLGVKLLQRNTRNVGLTPDGRQFIDQVTPLLCGLEDARRQLGDRPCTPSGTLKITAPSMFGRKVLVPLAGQLMARYPQLQIEAVLSDRLVDLFEEGFDAALRTGPVADQRMIARRLRPLRWVTVASPAYLAQHGAPDSVQALREHRCLAVRNLRSGRLVDWQFRDADGQLREFTPPARMVFDSGDPLVEAALAGIGIVQVMDFAVADALADGRLQRVLQAAEGRSRELSLIYPPSRQCSPKLQVLAAALLAGEW</sequence>
<keyword evidence="2" id="KW-0805">Transcription regulation</keyword>
<keyword evidence="3" id="KW-0238">DNA-binding</keyword>
<protein>
    <submittedName>
        <fullName evidence="6">LysR family transcriptional regulator</fullName>
    </submittedName>
</protein>
<dbReference type="PRINTS" id="PR00039">
    <property type="entry name" value="HTHLYSR"/>
</dbReference>
<comment type="caution">
    <text evidence="6">The sequence shown here is derived from an EMBL/GenBank/DDBJ whole genome shotgun (WGS) entry which is preliminary data.</text>
</comment>
<dbReference type="CDD" id="cd08422">
    <property type="entry name" value="PBP2_CrgA_like"/>
    <property type="match status" value="1"/>
</dbReference>
<evidence type="ECO:0000256" key="1">
    <source>
        <dbReference type="ARBA" id="ARBA00009437"/>
    </source>
</evidence>
<evidence type="ECO:0000256" key="3">
    <source>
        <dbReference type="ARBA" id="ARBA00023125"/>
    </source>
</evidence>
<comment type="similarity">
    <text evidence="1">Belongs to the LysR transcriptional regulatory family.</text>
</comment>
<feature type="domain" description="HTH lysR-type" evidence="5">
    <location>
        <begin position="10"/>
        <end position="67"/>
    </location>
</feature>
<evidence type="ECO:0000259" key="5">
    <source>
        <dbReference type="PROSITE" id="PS50931"/>
    </source>
</evidence>
<organism evidence="6 7">
    <name type="scientific">Stenotrophomonas capsici</name>
    <dbReference type="NCBI Taxonomy" id="3110230"/>
    <lineage>
        <taxon>Bacteria</taxon>
        <taxon>Pseudomonadati</taxon>
        <taxon>Pseudomonadota</taxon>
        <taxon>Gammaproteobacteria</taxon>
        <taxon>Lysobacterales</taxon>
        <taxon>Lysobacteraceae</taxon>
        <taxon>Stenotrophomonas</taxon>
    </lineage>
</organism>
<dbReference type="Pfam" id="PF00126">
    <property type="entry name" value="HTH_1"/>
    <property type="match status" value="1"/>
</dbReference>
<accession>A0ABU5V1L4</accession>
<dbReference type="InterPro" id="IPR058163">
    <property type="entry name" value="LysR-type_TF_proteobact-type"/>
</dbReference>
<dbReference type="SUPFAM" id="SSF53850">
    <property type="entry name" value="Periplasmic binding protein-like II"/>
    <property type="match status" value="1"/>
</dbReference>
<reference evidence="6 7" key="1">
    <citation type="submission" date="2023-12" db="EMBL/GenBank/DDBJ databases">
        <title>Stenotrophomonas guangdongensis sp. nov., isolated from wilted pepper plants (Capsicum annuum).</title>
        <authorList>
            <person name="Qiu M."/>
            <person name="Li Y."/>
            <person name="Liu Q."/>
            <person name="Zhang X."/>
            <person name="Huang Y."/>
            <person name="Guo R."/>
            <person name="Hu M."/>
            <person name="Zhou J."/>
            <person name="Zhou X."/>
        </authorList>
    </citation>
    <scope>NUCLEOTIDE SEQUENCE [LARGE SCALE GENOMIC DNA]</scope>
    <source>
        <strain evidence="6 7">MH1</strain>
    </source>
</reference>
<dbReference type="PANTHER" id="PTHR30537">
    <property type="entry name" value="HTH-TYPE TRANSCRIPTIONAL REGULATOR"/>
    <property type="match status" value="1"/>
</dbReference>
<dbReference type="Gene3D" id="3.40.190.290">
    <property type="match status" value="1"/>
</dbReference>
<proteinExistence type="inferred from homology"/>
<dbReference type="PANTHER" id="PTHR30537:SF5">
    <property type="entry name" value="HTH-TYPE TRANSCRIPTIONAL ACTIVATOR TTDR-RELATED"/>
    <property type="match status" value="1"/>
</dbReference>
<evidence type="ECO:0000256" key="2">
    <source>
        <dbReference type="ARBA" id="ARBA00023015"/>
    </source>
</evidence>
<dbReference type="InterPro" id="IPR000847">
    <property type="entry name" value="LysR_HTH_N"/>
</dbReference>
<dbReference type="Pfam" id="PF03466">
    <property type="entry name" value="LysR_substrate"/>
    <property type="match status" value="1"/>
</dbReference>
<dbReference type="InterPro" id="IPR036390">
    <property type="entry name" value="WH_DNA-bd_sf"/>
</dbReference>
<keyword evidence="7" id="KW-1185">Reference proteome</keyword>
<dbReference type="Proteomes" id="UP001301653">
    <property type="component" value="Unassembled WGS sequence"/>
</dbReference>
<gene>
    <name evidence="6" type="ORF">VA603_06840</name>
</gene>
<keyword evidence="4" id="KW-0804">Transcription</keyword>
<evidence type="ECO:0000313" key="6">
    <source>
        <dbReference type="EMBL" id="MEA5667249.1"/>
    </source>
</evidence>
<evidence type="ECO:0000313" key="7">
    <source>
        <dbReference type="Proteomes" id="UP001301653"/>
    </source>
</evidence>
<dbReference type="EMBL" id="JAYFUH010000079">
    <property type="protein sequence ID" value="MEA5667249.1"/>
    <property type="molecule type" value="Genomic_DNA"/>
</dbReference>
<dbReference type="InterPro" id="IPR036388">
    <property type="entry name" value="WH-like_DNA-bd_sf"/>
</dbReference>
<dbReference type="PROSITE" id="PS50931">
    <property type="entry name" value="HTH_LYSR"/>
    <property type="match status" value="1"/>
</dbReference>